<sequence length="74" mass="7505">MFGGVISAAVWGWGSLSGSSRHVSNSAGGAAWSTAMGRPTTIEQKLDPKPGRKSGGYGPAGRKAAGDRDGPYAR</sequence>
<feature type="region of interest" description="Disordered" evidence="1">
    <location>
        <begin position="18"/>
        <end position="74"/>
    </location>
</feature>
<gene>
    <name evidence="2" type="ORF">AK812_SmicGene45731</name>
</gene>
<protein>
    <submittedName>
        <fullName evidence="2">Uncharacterized protein</fullName>
    </submittedName>
</protein>
<keyword evidence="3" id="KW-1185">Reference proteome</keyword>
<organism evidence="2 3">
    <name type="scientific">Symbiodinium microadriaticum</name>
    <name type="common">Dinoflagellate</name>
    <name type="synonym">Zooxanthella microadriatica</name>
    <dbReference type="NCBI Taxonomy" id="2951"/>
    <lineage>
        <taxon>Eukaryota</taxon>
        <taxon>Sar</taxon>
        <taxon>Alveolata</taxon>
        <taxon>Dinophyceae</taxon>
        <taxon>Suessiales</taxon>
        <taxon>Symbiodiniaceae</taxon>
        <taxon>Symbiodinium</taxon>
    </lineage>
</organism>
<name>A0A1Q9BVH8_SYMMI</name>
<feature type="compositionally biased region" description="Polar residues" evidence="1">
    <location>
        <begin position="18"/>
        <end position="27"/>
    </location>
</feature>
<accession>A0A1Q9BVH8</accession>
<dbReference type="Proteomes" id="UP000186817">
    <property type="component" value="Unassembled WGS sequence"/>
</dbReference>
<dbReference type="EMBL" id="LSRX01003379">
    <property type="protein sequence ID" value="OLP74665.1"/>
    <property type="molecule type" value="Genomic_DNA"/>
</dbReference>
<evidence type="ECO:0000313" key="2">
    <source>
        <dbReference type="EMBL" id="OLP74665.1"/>
    </source>
</evidence>
<proteinExistence type="predicted"/>
<reference evidence="2 3" key="1">
    <citation type="submission" date="2016-02" db="EMBL/GenBank/DDBJ databases">
        <title>Genome analysis of coral dinoflagellate symbionts highlights evolutionary adaptations to a symbiotic lifestyle.</title>
        <authorList>
            <person name="Aranda M."/>
            <person name="Li Y."/>
            <person name="Liew Y.J."/>
            <person name="Baumgarten S."/>
            <person name="Simakov O."/>
            <person name="Wilson M."/>
            <person name="Piel J."/>
            <person name="Ashoor H."/>
            <person name="Bougouffa S."/>
            <person name="Bajic V.B."/>
            <person name="Ryu T."/>
            <person name="Ravasi T."/>
            <person name="Bayer T."/>
            <person name="Micklem G."/>
            <person name="Kim H."/>
            <person name="Bhak J."/>
            <person name="Lajeunesse T.C."/>
            <person name="Voolstra C.R."/>
        </authorList>
    </citation>
    <scope>NUCLEOTIDE SEQUENCE [LARGE SCALE GENOMIC DNA]</scope>
    <source>
        <strain evidence="2 3">CCMP2467</strain>
    </source>
</reference>
<evidence type="ECO:0000256" key="1">
    <source>
        <dbReference type="SAM" id="MobiDB-lite"/>
    </source>
</evidence>
<comment type="caution">
    <text evidence="2">The sequence shown here is derived from an EMBL/GenBank/DDBJ whole genome shotgun (WGS) entry which is preliminary data.</text>
</comment>
<evidence type="ECO:0000313" key="3">
    <source>
        <dbReference type="Proteomes" id="UP000186817"/>
    </source>
</evidence>
<feature type="non-terminal residue" evidence="2">
    <location>
        <position position="74"/>
    </location>
</feature>
<dbReference type="AlphaFoldDB" id="A0A1Q9BVH8"/>
<feature type="compositionally biased region" description="Basic and acidic residues" evidence="1">
    <location>
        <begin position="64"/>
        <end position="74"/>
    </location>
</feature>